<dbReference type="PROSITE" id="PS50850">
    <property type="entry name" value="MFS"/>
    <property type="match status" value="1"/>
</dbReference>
<dbReference type="GO" id="GO:0022857">
    <property type="term" value="F:transmembrane transporter activity"/>
    <property type="evidence" value="ECO:0007669"/>
    <property type="project" value="InterPro"/>
</dbReference>
<keyword evidence="4 5" id="KW-0472">Membrane</keyword>
<feature type="transmembrane region" description="Helical" evidence="5">
    <location>
        <begin position="82"/>
        <end position="103"/>
    </location>
</feature>
<dbReference type="InterPro" id="IPR011701">
    <property type="entry name" value="MFS"/>
</dbReference>
<evidence type="ECO:0000256" key="3">
    <source>
        <dbReference type="ARBA" id="ARBA00022989"/>
    </source>
</evidence>
<comment type="subcellular location">
    <subcellularLocation>
        <location evidence="1">Cell membrane</location>
        <topology evidence="1">Multi-pass membrane protein</topology>
    </subcellularLocation>
</comment>
<protein>
    <submittedName>
        <fullName evidence="7">Multidrug resistance protein</fullName>
    </submittedName>
</protein>
<sequence>MMCIGIALPWLLKSVIGMYGFALLAGLGYGIYSSVDQALNVDVLPDKENAGKDLGILNIANTIGQILGPIVTSAIVVATGSYFMAFPISIVLIAVGYVFIMLIKNAK</sequence>
<evidence type="ECO:0000313" key="8">
    <source>
        <dbReference type="Proteomes" id="UP000095454"/>
    </source>
</evidence>
<organism evidence="7 8">
    <name type="scientific">Collinsella aerofaciens</name>
    <dbReference type="NCBI Taxonomy" id="74426"/>
    <lineage>
        <taxon>Bacteria</taxon>
        <taxon>Bacillati</taxon>
        <taxon>Actinomycetota</taxon>
        <taxon>Coriobacteriia</taxon>
        <taxon>Coriobacteriales</taxon>
        <taxon>Coriobacteriaceae</taxon>
        <taxon>Collinsella</taxon>
    </lineage>
</organism>
<gene>
    <name evidence="7" type="ORF">ERS852514_01339</name>
</gene>
<dbReference type="AlphaFoldDB" id="A0A174L441"/>
<dbReference type="SUPFAM" id="SSF103473">
    <property type="entry name" value="MFS general substrate transporter"/>
    <property type="match status" value="1"/>
</dbReference>
<dbReference type="GO" id="GO:0005886">
    <property type="term" value="C:plasma membrane"/>
    <property type="evidence" value="ECO:0007669"/>
    <property type="project" value="UniProtKB-SubCell"/>
</dbReference>
<evidence type="ECO:0000256" key="2">
    <source>
        <dbReference type="ARBA" id="ARBA00022692"/>
    </source>
</evidence>
<feature type="transmembrane region" description="Helical" evidence="5">
    <location>
        <begin position="16"/>
        <end position="35"/>
    </location>
</feature>
<reference evidence="7 8" key="1">
    <citation type="submission" date="2015-09" db="EMBL/GenBank/DDBJ databases">
        <authorList>
            <consortium name="Pathogen Informatics"/>
        </authorList>
    </citation>
    <scope>NUCLEOTIDE SEQUENCE [LARGE SCALE GENOMIC DNA]</scope>
    <source>
        <strain evidence="7 8">2789STDY5834902</strain>
    </source>
</reference>
<proteinExistence type="predicted"/>
<evidence type="ECO:0000259" key="6">
    <source>
        <dbReference type="PROSITE" id="PS50850"/>
    </source>
</evidence>
<keyword evidence="3 5" id="KW-1133">Transmembrane helix</keyword>
<evidence type="ECO:0000256" key="4">
    <source>
        <dbReference type="ARBA" id="ARBA00023136"/>
    </source>
</evidence>
<name>A0A174L441_9ACTN</name>
<dbReference type="EMBL" id="CZAQ01000023">
    <property type="protein sequence ID" value="CUP19012.1"/>
    <property type="molecule type" value="Genomic_DNA"/>
</dbReference>
<dbReference type="PANTHER" id="PTHR23528:SF1">
    <property type="entry name" value="MAJOR FACILITATOR SUPERFAMILY (MFS) PROFILE DOMAIN-CONTAINING PROTEIN"/>
    <property type="match status" value="1"/>
</dbReference>
<dbReference type="InterPro" id="IPR020846">
    <property type="entry name" value="MFS_dom"/>
</dbReference>
<dbReference type="PANTHER" id="PTHR23528">
    <property type="match status" value="1"/>
</dbReference>
<evidence type="ECO:0000256" key="1">
    <source>
        <dbReference type="ARBA" id="ARBA00004651"/>
    </source>
</evidence>
<dbReference type="Proteomes" id="UP000095454">
    <property type="component" value="Unassembled WGS sequence"/>
</dbReference>
<feature type="transmembrane region" description="Helical" evidence="5">
    <location>
        <begin position="56"/>
        <end position="76"/>
    </location>
</feature>
<dbReference type="Pfam" id="PF07690">
    <property type="entry name" value="MFS_1"/>
    <property type="match status" value="1"/>
</dbReference>
<evidence type="ECO:0000313" key="7">
    <source>
        <dbReference type="EMBL" id="CUP19012.1"/>
    </source>
</evidence>
<dbReference type="Gene3D" id="1.20.1250.20">
    <property type="entry name" value="MFS general substrate transporter like domains"/>
    <property type="match status" value="1"/>
</dbReference>
<keyword evidence="2 5" id="KW-0812">Transmembrane</keyword>
<evidence type="ECO:0000256" key="5">
    <source>
        <dbReference type="SAM" id="Phobius"/>
    </source>
</evidence>
<dbReference type="InterPro" id="IPR036259">
    <property type="entry name" value="MFS_trans_sf"/>
</dbReference>
<feature type="domain" description="Major facilitator superfamily (MFS) profile" evidence="6">
    <location>
        <begin position="1"/>
        <end position="107"/>
    </location>
</feature>
<accession>A0A174L441</accession>
<dbReference type="RefSeq" id="WP_253274620.1">
    <property type="nucleotide sequence ID" value="NZ_CABIXX010000023.1"/>
</dbReference>